<dbReference type="Gene3D" id="1.25.10.10">
    <property type="entry name" value="Leucine-rich Repeat Variant"/>
    <property type="match status" value="2"/>
</dbReference>
<dbReference type="EC" id="2.7.11.1" evidence="1"/>
<dbReference type="GO" id="GO:0004674">
    <property type="term" value="F:protein serine/threonine kinase activity"/>
    <property type="evidence" value="ECO:0007669"/>
    <property type="project" value="UniProtKB-KW"/>
</dbReference>
<dbReference type="Pfam" id="PF00069">
    <property type="entry name" value="Pkinase"/>
    <property type="match status" value="1"/>
</dbReference>
<evidence type="ECO:0000259" key="11">
    <source>
        <dbReference type="PROSITE" id="PS50011"/>
    </source>
</evidence>
<feature type="compositionally biased region" description="Polar residues" evidence="10">
    <location>
        <begin position="1097"/>
        <end position="1107"/>
    </location>
</feature>
<reference evidence="12" key="1">
    <citation type="journal article" date="2023" name="Mol. Phylogenet. Evol.">
        <title>Genome-scale phylogeny and comparative genomics of the fungal order Sordariales.</title>
        <authorList>
            <person name="Hensen N."/>
            <person name="Bonometti L."/>
            <person name="Westerberg I."/>
            <person name="Brannstrom I.O."/>
            <person name="Guillou S."/>
            <person name="Cros-Aarteil S."/>
            <person name="Calhoun S."/>
            <person name="Haridas S."/>
            <person name="Kuo A."/>
            <person name="Mondo S."/>
            <person name="Pangilinan J."/>
            <person name="Riley R."/>
            <person name="LaButti K."/>
            <person name="Andreopoulos B."/>
            <person name="Lipzen A."/>
            <person name="Chen C."/>
            <person name="Yan M."/>
            <person name="Daum C."/>
            <person name="Ng V."/>
            <person name="Clum A."/>
            <person name="Steindorff A."/>
            <person name="Ohm R.A."/>
            <person name="Martin F."/>
            <person name="Silar P."/>
            <person name="Natvig D.O."/>
            <person name="Lalanne C."/>
            <person name="Gautier V."/>
            <person name="Ament-Velasquez S.L."/>
            <person name="Kruys A."/>
            <person name="Hutchinson M.I."/>
            <person name="Powell A.J."/>
            <person name="Barry K."/>
            <person name="Miller A.N."/>
            <person name="Grigoriev I.V."/>
            <person name="Debuchy R."/>
            <person name="Gladieux P."/>
            <person name="Hiltunen Thoren M."/>
            <person name="Johannesson H."/>
        </authorList>
    </citation>
    <scope>NUCLEOTIDE SEQUENCE</scope>
    <source>
        <strain evidence="12">CBS 757.83</strain>
    </source>
</reference>
<dbReference type="PANTHER" id="PTHR17583">
    <property type="entry name" value="PHOSPHOINOSITIDE 3-KINASE REGULATORY SUBUNIT 4"/>
    <property type="match status" value="1"/>
</dbReference>
<dbReference type="InterPro" id="IPR001680">
    <property type="entry name" value="WD40_rpt"/>
</dbReference>
<evidence type="ECO:0000256" key="4">
    <source>
        <dbReference type="ARBA" id="ARBA00022679"/>
    </source>
</evidence>
<dbReference type="Pfam" id="PF22956">
    <property type="entry name" value="VPS15-like_hel"/>
    <property type="match status" value="1"/>
</dbReference>
<evidence type="ECO:0000256" key="3">
    <source>
        <dbReference type="ARBA" id="ARBA00022574"/>
    </source>
</evidence>
<keyword evidence="2" id="KW-0723">Serine/threonine-protein kinase</keyword>
<dbReference type="Gene3D" id="1.10.510.10">
    <property type="entry name" value="Transferase(Phosphotransferase) domain 1"/>
    <property type="match status" value="1"/>
</dbReference>
<keyword evidence="7" id="KW-0418">Kinase</keyword>
<dbReference type="InterPro" id="IPR008271">
    <property type="entry name" value="Ser/Thr_kinase_AS"/>
</dbReference>
<feature type="region of interest" description="Disordered" evidence="10">
    <location>
        <begin position="1496"/>
        <end position="1538"/>
    </location>
</feature>
<dbReference type="InterPro" id="IPR015943">
    <property type="entry name" value="WD40/YVTN_repeat-like_dom_sf"/>
</dbReference>
<feature type="domain" description="Protein kinase" evidence="11">
    <location>
        <begin position="25"/>
        <end position="305"/>
    </location>
</feature>
<reference evidence="12" key="2">
    <citation type="submission" date="2023-05" db="EMBL/GenBank/DDBJ databases">
        <authorList>
            <consortium name="Lawrence Berkeley National Laboratory"/>
            <person name="Steindorff A."/>
            <person name="Hensen N."/>
            <person name="Bonometti L."/>
            <person name="Westerberg I."/>
            <person name="Brannstrom I.O."/>
            <person name="Guillou S."/>
            <person name="Cros-Aarteil S."/>
            <person name="Calhoun S."/>
            <person name="Haridas S."/>
            <person name="Kuo A."/>
            <person name="Mondo S."/>
            <person name="Pangilinan J."/>
            <person name="Riley R."/>
            <person name="Labutti K."/>
            <person name="Andreopoulos B."/>
            <person name="Lipzen A."/>
            <person name="Chen C."/>
            <person name="Yanf M."/>
            <person name="Daum C."/>
            <person name="Ng V."/>
            <person name="Clum A."/>
            <person name="Ohm R."/>
            <person name="Martin F."/>
            <person name="Silar P."/>
            <person name="Natvig D."/>
            <person name="Lalanne C."/>
            <person name="Gautier V."/>
            <person name="Ament-Velasquez S.L."/>
            <person name="Kruys A."/>
            <person name="Hutchinson M.I."/>
            <person name="Powell A.J."/>
            <person name="Barry K."/>
            <person name="Miller A.N."/>
            <person name="Grigoriev I.V."/>
            <person name="Debuchy R."/>
            <person name="Gladieux P."/>
            <person name="Thoren M.H."/>
            <person name="Johannesson H."/>
        </authorList>
    </citation>
    <scope>NUCLEOTIDE SEQUENCE</scope>
    <source>
        <strain evidence="12">CBS 757.83</strain>
    </source>
</reference>
<comment type="caution">
    <text evidence="12">The sequence shown here is derived from an EMBL/GenBank/DDBJ whole genome shotgun (WGS) entry which is preliminary data.</text>
</comment>
<feature type="region of interest" description="Disordered" evidence="10">
    <location>
        <begin position="919"/>
        <end position="1043"/>
    </location>
</feature>
<dbReference type="GO" id="GO:0034272">
    <property type="term" value="C:phosphatidylinositol 3-kinase complex, class III, type II"/>
    <property type="evidence" value="ECO:0007669"/>
    <property type="project" value="TreeGrafter"/>
</dbReference>
<keyword evidence="4" id="KW-0808">Transferase</keyword>
<dbReference type="InterPro" id="IPR055231">
    <property type="entry name" value="2AA_helical"/>
</dbReference>
<dbReference type="SUPFAM" id="SSF48371">
    <property type="entry name" value="ARM repeat"/>
    <property type="match status" value="1"/>
</dbReference>
<dbReference type="SUPFAM" id="SSF50978">
    <property type="entry name" value="WD40 repeat-like"/>
    <property type="match status" value="1"/>
</dbReference>
<dbReference type="PROSITE" id="PS50011">
    <property type="entry name" value="PROTEIN_KINASE_DOM"/>
    <property type="match status" value="1"/>
</dbReference>
<dbReference type="CDD" id="cd13980">
    <property type="entry name" value="STKc_Vps15"/>
    <property type="match status" value="1"/>
</dbReference>
<sequence length="1581" mass="174818">MGQGFSLAAPRAGGAGIDVPELGDLVYERSVGTGGFMKSVRARHHDGVVLAKVLIKPYPMSLAKYKQEIIRERRVLADVPNALPYQRAVETETNGYLVRQFLYNSLYDRLSTRPFLEDIEKKWLAFQLLCALRDCHSKGVYHGDIKTENILVTSWNWLYLSDFSSSFKRVMLPEDNPGDFSYFFDTSGKRTCYLAPERFLPPGAEADPNAKVTWAMDVFSAGCVIAELFLETRIFSLSQLYSYRKGEYDPGISHLSKIPDKDLREMIAHMIQLDPQKRYSAEQYLDFWKGKVFPNYFYSFLHQYMEVITDLSSGQYVPGEPARNISKADQRIERVWLDFDKISYFLGYQNGEKAVGEPRLSPRLGLGNFPVRLNIPNNEHYVSANKQASADDGTLIFLTLVVSSLRNTAHAGARIKACDILLAFAERLTDEAKLDRVIPYLVTLLKDKCDMVVVSATRAVTQLLDLVKVITPVNSQIFLDYIMPRMEPLLLDTQRTMSPIVRATYASCLGKLAITADRFLAMAATLRADGSAALADPEVEPGNEAGAAFAGQFDNARRELAELFEAHTKTLIEDPEPFVRRAFLTSVPDLCVFFGAAQANDIILTHLNTYLNDRDWMLKCAFFDTIVGISAFLGSNTLEKFILPLMVQAITDPEEHVVQGALHSLAELANLGLLTKQTYLELVGIVGRFTVHPNIWIRESAVEFISAGTRFLSPAYLRVQVMPQLAPYLKPHRLPPFTALGLLEALQKPLSRSVFDQTLLWASKTERGAFWKPFRKLRDAVSGSTSSRADSNPQALAKVSKNEEDEQWLSKLRNLGLAEEDEPKLLALREFIWRLSQIKARDSAAQDTANTAALNSIISIRSLGIMPQTVLFDEEPLVQPAISSDQDASAPRTIKDALLDASMSIDDPVGKKRRAALNTHRARLGSRDNMSPMSVDSRRPLEDDLVVSQTSRSGAGPSSSRTSVAQGKAAALSPLDDEGSVKDAPYATRRGLRHQSSAINLLNRKDSGKSGPETGTTEANAFGEVEGPFRQAPTRATSQAETDSELEYAAKRLQANHTYTGNDPNILKMLDEMYVDNYPHDLYDYGPSVTPIRRQRSNASPAPQSATDDAWKPSGKLVATFSEHTGAINRVVVSPDHQFFLTGGDDGCVKVWDTARLERNITHRSRLTHRHAAGARVLALCFIENTHTFVSCASDGLVHIVKVDTVLSGINFRYPRLRLLREYKLVDGEFAVWCEHFKQEASSVLVLATNKSVVRGIDLRTMTLLWRLENPVHHGTPTCFCIDRRRNWLCLGTSHGVLDLWDLRFKMRLKGWGVPGKGSIYRLCIHPSKGRGRWVCVAGGTGQGEVTVWDLERTTCREIYRVGSGGNSHHNNKDGGGPRGYYEAWEVDEDRPEGMLGRFATQIEPSATSNADRGVRAMVAGTGAADEQRGEVRHAFVVTAGSDKKLRFWDLARIETSLVYSGLMPDEARPTYTASHPTPSLTLCTERWQRVVAGPVGSVANGGAGRNGGGGGGGGGDRSSSSAAAATSSSSARPPKSTVISLQQQQLLRSHLDAVVDVALLESPYGMSVSVDRSGVVFVFQ</sequence>
<dbReference type="InterPro" id="IPR036322">
    <property type="entry name" value="WD40_repeat_dom_sf"/>
</dbReference>
<dbReference type="InterPro" id="IPR000719">
    <property type="entry name" value="Prot_kinase_dom"/>
</dbReference>
<dbReference type="GO" id="GO:0034271">
    <property type="term" value="C:phosphatidylinositol 3-kinase complex, class III, type I"/>
    <property type="evidence" value="ECO:0007669"/>
    <property type="project" value="TreeGrafter"/>
</dbReference>
<evidence type="ECO:0000313" key="12">
    <source>
        <dbReference type="EMBL" id="KAK4099623.1"/>
    </source>
</evidence>
<dbReference type="Proteomes" id="UP001305647">
    <property type="component" value="Unassembled WGS sequence"/>
</dbReference>
<dbReference type="Gene3D" id="2.130.10.10">
    <property type="entry name" value="YVTN repeat-like/Quinoprotein amine dehydrogenase"/>
    <property type="match status" value="2"/>
</dbReference>
<evidence type="ECO:0000313" key="13">
    <source>
        <dbReference type="Proteomes" id="UP001305647"/>
    </source>
</evidence>
<evidence type="ECO:0000256" key="5">
    <source>
        <dbReference type="ARBA" id="ARBA00022737"/>
    </source>
</evidence>
<dbReference type="SMART" id="SM00320">
    <property type="entry name" value="WD40"/>
    <property type="match status" value="6"/>
</dbReference>
<dbReference type="InterPro" id="IPR045162">
    <property type="entry name" value="Vps15-like"/>
</dbReference>
<dbReference type="InterPro" id="IPR016024">
    <property type="entry name" value="ARM-type_fold"/>
</dbReference>
<dbReference type="SMART" id="SM00220">
    <property type="entry name" value="S_TKc"/>
    <property type="match status" value="1"/>
</dbReference>
<feature type="compositionally biased region" description="Gly residues" evidence="10">
    <location>
        <begin position="1500"/>
        <end position="1517"/>
    </location>
</feature>
<evidence type="ECO:0000256" key="7">
    <source>
        <dbReference type="ARBA" id="ARBA00022777"/>
    </source>
</evidence>
<dbReference type="FunFam" id="1.10.510.10:FF:000497">
    <property type="entry name" value="Phosphoinositide 3-kinase regulatory subunit"/>
    <property type="match status" value="1"/>
</dbReference>
<keyword evidence="13" id="KW-1185">Reference proteome</keyword>
<dbReference type="PROSITE" id="PS50082">
    <property type="entry name" value="WD_REPEATS_2"/>
    <property type="match status" value="1"/>
</dbReference>
<evidence type="ECO:0000256" key="8">
    <source>
        <dbReference type="ARBA" id="ARBA00022840"/>
    </source>
</evidence>
<keyword evidence="5" id="KW-0677">Repeat</keyword>
<dbReference type="Pfam" id="PF00400">
    <property type="entry name" value="WD40"/>
    <property type="match status" value="1"/>
</dbReference>
<evidence type="ECO:0000256" key="10">
    <source>
        <dbReference type="SAM" id="MobiDB-lite"/>
    </source>
</evidence>
<keyword evidence="3 9" id="KW-0853">WD repeat</keyword>
<keyword evidence="8" id="KW-0067">ATP-binding</keyword>
<dbReference type="FunFam" id="1.25.10.10:FF:000542">
    <property type="entry name" value="Phosphoinositide 3-kinase regulatory subunit 4"/>
    <property type="match status" value="1"/>
</dbReference>
<dbReference type="PROSITE" id="PS00108">
    <property type="entry name" value="PROTEIN_KINASE_ST"/>
    <property type="match status" value="1"/>
</dbReference>
<keyword evidence="6" id="KW-0547">Nucleotide-binding</keyword>
<feature type="compositionally biased region" description="Polar residues" evidence="10">
    <location>
        <begin position="947"/>
        <end position="965"/>
    </location>
</feature>
<dbReference type="GO" id="GO:0006623">
    <property type="term" value="P:protein targeting to vacuole"/>
    <property type="evidence" value="ECO:0007669"/>
    <property type="project" value="TreeGrafter"/>
</dbReference>
<dbReference type="GO" id="GO:0071561">
    <property type="term" value="C:nucleus-vacuole junction"/>
    <property type="evidence" value="ECO:0007669"/>
    <property type="project" value="TreeGrafter"/>
</dbReference>
<organism evidence="12 13">
    <name type="scientific">Parathielavia hyrcaniae</name>
    <dbReference type="NCBI Taxonomy" id="113614"/>
    <lineage>
        <taxon>Eukaryota</taxon>
        <taxon>Fungi</taxon>
        <taxon>Dikarya</taxon>
        <taxon>Ascomycota</taxon>
        <taxon>Pezizomycotina</taxon>
        <taxon>Sordariomycetes</taxon>
        <taxon>Sordariomycetidae</taxon>
        <taxon>Sordariales</taxon>
        <taxon>Chaetomiaceae</taxon>
        <taxon>Parathielavia</taxon>
    </lineage>
</organism>
<dbReference type="InterPro" id="IPR011009">
    <property type="entry name" value="Kinase-like_dom_sf"/>
</dbReference>
<dbReference type="PANTHER" id="PTHR17583:SF0">
    <property type="entry name" value="PHOSPHOINOSITIDE 3-KINASE REGULATORY SUBUNIT 4"/>
    <property type="match status" value="1"/>
</dbReference>
<dbReference type="GO" id="GO:0016236">
    <property type="term" value="P:macroautophagy"/>
    <property type="evidence" value="ECO:0007669"/>
    <property type="project" value="InterPro"/>
</dbReference>
<protein>
    <recommendedName>
        <fullName evidence="1">non-specific serine/threonine protein kinase</fullName>
        <ecNumber evidence="1">2.7.11.1</ecNumber>
    </recommendedName>
</protein>
<evidence type="ECO:0000256" key="6">
    <source>
        <dbReference type="ARBA" id="ARBA00022741"/>
    </source>
</evidence>
<feature type="compositionally biased region" description="Low complexity" evidence="10">
    <location>
        <begin position="1518"/>
        <end position="1532"/>
    </location>
</feature>
<dbReference type="InterPro" id="IPR011989">
    <property type="entry name" value="ARM-like"/>
</dbReference>
<dbReference type="FunFam" id="2.130.10.10:FF:001688">
    <property type="entry name" value="Phosphoinositide 3-kinase regulatory subunit 4"/>
    <property type="match status" value="1"/>
</dbReference>
<dbReference type="GO" id="GO:0045324">
    <property type="term" value="P:late endosome to vacuole transport"/>
    <property type="evidence" value="ECO:0007669"/>
    <property type="project" value="InterPro"/>
</dbReference>
<dbReference type="SUPFAM" id="SSF56112">
    <property type="entry name" value="Protein kinase-like (PK-like)"/>
    <property type="match status" value="1"/>
</dbReference>
<dbReference type="GO" id="GO:0005524">
    <property type="term" value="F:ATP binding"/>
    <property type="evidence" value="ECO:0007669"/>
    <property type="project" value="UniProtKB-KW"/>
</dbReference>
<evidence type="ECO:0000256" key="2">
    <source>
        <dbReference type="ARBA" id="ARBA00022527"/>
    </source>
</evidence>
<accession>A0AAN6PXJ2</accession>
<feature type="region of interest" description="Disordered" evidence="10">
    <location>
        <begin position="1090"/>
        <end position="1110"/>
    </location>
</feature>
<dbReference type="GO" id="GO:0005770">
    <property type="term" value="C:late endosome"/>
    <property type="evidence" value="ECO:0007669"/>
    <property type="project" value="TreeGrafter"/>
</dbReference>
<gene>
    <name evidence="12" type="ORF">N658DRAFT_525286</name>
</gene>
<name>A0AAN6PXJ2_9PEZI</name>
<proteinExistence type="predicted"/>
<evidence type="ECO:0000256" key="9">
    <source>
        <dbReference type="PROSITE-ProRule" id="PRU00221"/>
    </source>
</evidence>
<feature type="repeat" description="WD" evidence="9">
    <location>
        <begin position="1121"/>
        <end position="1162"/>
    </location>
</feature>
<dbReference type="PROSITE" id="PS50294">
    <property type="entry name" value="WD_REPEATS_REGION"/>
    <property type="match status" value="1"/>
</dbReference>
<evidence type="ECO:0000256" key="1">
    <source>
        <dbReference type="ARBA" id="ARBA00012513"/>
    </source>
</evidence>
<dbReference type="EMBL" id="MU863647">
    <property type="protein sequence ID" value="KAK4099623.1"/>
    <property type="molecule type" value="Genomic_DNA"/>
</dbReference>